<comment type="caution">
    <text evidence="1">The sequence shown here is derived from an EMBL/GenBank/DDBJ whole genome shotgun (WGS) entry which is preliminary data.</text>
</comment>
<dbReference type="SUPFAM" id="SSF56672">
    <property type="entry name" value="DNA/RNA polymerases"/>
    <property type="match status" value="1"/>
</dbReference>
<accession>A0ABN8P4E6</accession>
<proteinExistence type="predicted"/>
<protein>
    <recommendedName>
        <fullName evidence="3">DNA-directed DNA polymerase</fullName>
    </recommendedName>
</protein>
<name>A0ABN8P4E6_9CNID</name>
<reference evidence="1 2" key="1">
    <citation type="submission" date="2022-05" db="EMBL/GenBank/DDBJ databases">
        <authorList>
            <consortium name="Genoscope - CEA"/>
            <person name="William W."/>
        </authorList>
    </citation>
    <scope>NUCLEOTIDE SEQUENCE [LARGE SCALE GENOMIC DNA]</scope>
</reference>
<evidence type="ECO:0000313" key="2">
    <source>
        <dbReference type="Proteomes" id="UP001159405"/>
    </source>
</evidence>
<dbReference type="Gene3D" id="3.90.1600.10">
    <property type="entry name" value="Palm domain of DNA polymerase"/>
    <property type="match status" value="1"/>
</dbReference>
<dbReference type="InterPro" id="IPR043502">
    <property type="entry name" value="DNA/RNA_pol_sf"/>
</dbReference>
<dbReference type="InterPro" id="IPR023211">
    <property type="entry name" value="DNA_pol_palm_dom_sf"/>
</dbReference>
<dbReference type="EMBL" id="CALNXK010000051">
    <property type="protein sequence ID" value="CAH3132563.1"/>
    <property type="molecule type" value="Genomic_DNA"/>
</dbReference>
<dbReference type="Proteomes" id="UP001159405">
    <property type="component" value="Unassembled WGS sequence"/>
</dbReference>
<dbReference type="PANTHER" id="PTHR33206">
    <property type="entry name" value="PROTEIN CBG10425"/>
    <property type="match status" value="1"/>
</dbReference>
<evidence type="ECO:0008006" key="3">
    <source>
        <dbReference type="Google" id="ProtNLM"/>
    </source>
</evidence>
<dbReference type="PANTHER" id="PTHR33206:SF1">
    <property type="entry name" value="DNA-DIRECTED DNA POLYMERASE"/>
    <property type="match status" value="1"/>
</dbReference>
<evidence type="ECO:0000313" key="1">
    <source>
        <dbReference type="EMBL" id="CAH3132563.1"/>
    </source>
</evidence>
<sequence length="657" mass="76849">MCLKTPHLRFLDVTNFLAPGFSYDKFLKAYECPQTKGFFPYEWLDSLDKLDHPSLPPHDAFFSTLKNENISKEDYQYCQQVWSDHNMQTFKDFLIWYNNLDVQPFCEALEKMCAFWKDKKIDMLRQGISIPGVTLTYLFTTLESGIFFSLFDEKNKDLYYLFKKNMVGGPSIIFHRYHEAGKTKIREREITDQGKEPKMCQKIVGYDANALYLWAIMQNMPTGSFTRRREETNFKKESSTKMATEWLEWKAHEGGIFIRHQMNNTEKRIGERRLPVDGFHGPSHTVFQFHGLPDHLKPKFSEMCPIFKNTQISREDIGEYMQTFAEEQRIMPQPRRSLIGSYFGEKILLATPLIKWYLEHGLEVTRIYQVVEYTPVPCFQPFGEAVSDARRAGDVDPNKAIIADTMKLVGNSSYGKTITDQERHREVKFCEETKASRLINTPFFRQIDQIEENTYEVQSCKKTVKLNLPMQIGFFVYQYAKLRMLQFYFDFMDKYLDRSDFQYCEMDTDSAYIAIAGQSVESLVKPGLREEFEADKANWFPRTDTPEHKAYDKRTPGLFKEEWSGAGIIGLSSKTYYCFGDYDKFSCKGVNKKTNDINKEKYLNVLLTKQSSSGLNKGFRVVNNSMYTYEQVRDGFSYFYPKRKVLEDGVTTVPLDI</sequence>
<organism evidence="1 2">
    <name type="scientific">Porites lobata</name>
    <dbReference type="NCBI Taxonomy" id="104759"/>
    <lineage>
        <taxon>Eukaryota</taxon>
        <taxon>Metazoa</taxon>
        <taxon>Cnidaria</taxon>
        <taxon>Anthozoa</taxon>
        <taxon>Hexacorallia</taxon>
        <taxon>Scleractinia</taxon>
        <taxon>Fungiina</taxon>
        <taxon>Poritidae</taxon>
        <taxon>Porites</taxon>
    </lineage>
</organism>
<keyword evidence="2" id="KW-1185">Reference proteome</keyword>
<gene>
    <name evidence="1" type="ORF">PLOB_00035985</name>
</gene>